<dbReference type="PROSITE" id="PS51898">
    <property type="entry name" value="TYR_RECOMBINASE"/>
    <property type="match status" value="1"/>
</dbReference>
<evidence type="ECO:0000259" key="4">
    <source>
        <dbReference type="PROSITE" id="PS51898"/>
    </source>
</evidence>
<dbReference type="EMBL" id="JAYGGQ010000025">
    <property type="protein sequence ID" value="MEA5457250.1"/>
    <property type="molecule type" value="Genomic_DNA"/>
</dbReference>
<protein>
    <submittedName>
        <fullName evidence="5">Tyrosine-type recombinase/integrase</fullName>
    </submittedName>
</protein>
<evidence type="ECO:0000256" key="2">
    <source>
        <dbReference type="ARBA" id="ARBA00023125"/>
    </source>
</evidence>
<proteinExistence type="inferred from homology"/>
<dbReference type="Gene3D" id="1.10.443.10">
    <property type="entry name" value="Intergrase catalytic core"/>
    <property type="match status" value="1"/>
</dbReference>
<organism evidence="5 6">
    <name type="scientific">Sinomonas terricola</name>
    <dbReference type="NCBI Taxonomy" id="3110330"/>
    <lineage>
        <taxon>Bacteria</taxon>
        <taxon>Bacillati</taxon>
        <taxon>Actinomycetota</taxon>
        <taxon>Actinomycetes</taxon>
        <taxon>Micrococcales</taxon>
        <taxon>Micrococcaceae</taxon>
        <taxon>Sinomonas</taxon>
    </lineage>
</organism>
<dbReference type="InterPro" id="IPR002104">
    <property type="entry name" value="Integrase_catalytic"/>
</dbReference>
<comment type="caution">
    <text evidence="5">The sequence shown here is derived from an EMBL/GenBank/DDBJ whole genome shotgun (WGS) entry which is preliminary data.</text>
</comment>
<dbReference type="SUPFAM" id="SSF56349">
    <property type="entry name" value="DNA breaking-rejoining enzymes"/>
    <property type="match status" value="1"/>
</dbReference>
<comment type="similarity">
    <text evidence="1">Belongs to the 'phage' integrase family.</text>
</comment>
<dbReference type="InterPro" id="IPR050090">
    <property type="entry name" value="Tyrosine_recombinase_XerCD"/>
</dbReference>
<evidence type="ECO:0000256" key="3">
    <source>
        <dbReference type="ARBA" id="ARBA00023172"/>
    </source>
</evidence>
<evidence type="ECO:0000313" key="6">
    <source>
        <dbReference type="Proteomes" id="UP001304769"/>
    </source>
</evidence>
<sequence length="744" mass="83387">MTSAAREPGLGVGGAGLLERLLGVVTAEFRCDTLVFAADDPVFGSGFCRVQGCGRAGRAGYGFCSGHHGRWQKAGRPDVEAFAAATDPRWRLQQPNMACRIEGCGYGSARSGMCALHAQRWERSGQPELESWLRAAPTVKQPQAGALCRVAHCTLWPQGAGQLCHAHDATWRTNGRPDIEEFIGRFEPSAVLGDQVVRLDGLPPQLKLELQYALQCRRGDRSTKTPPAVVMQVVRFLRRTAASSLLDHSENYWRSSIGRPAPKDSTPRALLLYARRRIEDLAQAGGWEGEYGRDVWQLRRLGFEGNPTLSFEPIPQPWLRSLAKRWVRWRLSAGLVLETVRRGLRSLIRFALVCERAGVRSLADVNRAVLERYLADLQAELAGSQRHGDQIGQLDSFLTAIRTQAWDTTLPATAMLFGTDHPHRSERPPRALAEQVMAQIEHRENLERFEDDAHRLATLILIRCGLRVNDALRLERDCIVLDADRAPYLRYFNHKMKREALVPIDEELQALIAARQSSHGRSPLLFPRPTKNPDGLQPMSGSTYRGALYRWLERCEVRDEHGCPVHLTPHQWRHTLGTRLINKDVPQEVVRRILDHDSPQMTAHYARLHDTTIRRHWETARKIDISGTTVVLDPQSTLAEAAWAKQRLGRATQALPNGFCGLPVQKTCPHANACLTCPMFITTGEFLPQHREHRTQVLQIISAAEARGQTRLAEMNRQVAQNLDTIISTLQNDPVPTDRAADAS</sequence>
<dbReference type="Proteomes" id="UP001304769">
    <property type="component" value="Unassembled WGS sequence"/>
</dbReference>
<dbReference type="InterPro" id="IPR011010">
    <property type="entry name" value="DNA_brk_join_enz"/>
</dbReference>
<dbReference type="PANTHER" id="PTHR30349">
    <property type="entry name" value="PHAGE INTEGRASE-RELATED"/>
    <property type="match status" value="1"/>
</dbReference>
<dbReference type="RefSeq" id="WP_323281162.1">
    <property type="nucleotide sequence ID" value="NZ_JAYGGQ010000025.1"/>
</dbReference>
<dbReference type="PANTHER" id="PTHR30349:SF41">
    <property type="entry name" value="INTEGRASE_RECOMBINASE PROTEIN MJ0367-RELATED"/>
    <property type="match status" value="1"/>
</dbReference>
<dbReference type="Pfam" id="PF00589">
    <property type="entry name" value="Phage_integrase"/>
    <property type="match status" value="1"/>
</dbReference>
<keyword evidence="3" id="KW-0233">DNA recombination</keyword>
<dbReference type="InterPro" id="IPR013762">
    <property type="entry name" value="Integrase-like_cat_sf"/>
</dbReference>
<name>A0ABU5TCJ7_9MICC</name>
<reference evidence="5 6" key="1">
    <citation type="submission" date="2023-12" db="EMBL/GenBank/DDBJ databases">
        <title>Sinomonas terricola sp. nov, isolated from litchi orchard soil in Guangdong, PR China.</title>
        <authorList>
            <person name="Jiaxin W."/>
            <person name="Yang Z."/>
            <person name="Honghui Z."/>
        </authorList>
    </citation>
    <scope>NUCLEOTIDE SEQUENCE [LARGE SCALE GENOMIC DNA]</scope>
    <source>
        <strain evidence="5 6">JGH33</strain>
    </source>
</reference>
<gene>
    <name evidence="5" type="ORF">SPF06_21225</name>
</gene>
<evidence type="ECO:0000313" key="5">
    <source>
        <dbReference type="EMBL" id="MEA5457250.1"/>
    </source>
</evidence>
<keyword evidence="2" id="KW-0238">DNA-binding</keyword>
<dbReference type="CDD" id="cd00397">
    <property type="entry name" value="DNA_BRE_C"/>
    <property type="match status" value="1"/>
</dbReference>
<feature type="domain" description="Tyr recombinase" evidence="4">
    <location>
        <begin position="426"/>
        <end position="618"/>
    </location>
</feature>
<evidence type="ECO:0000256" key="1">
    <source>
        <dbReference type="ARBA" id="ARBA00008857"/>
    </source>
</evidence>
<accession>A0ABU5TCJ7</accession>
<keyword evidence="6" id="KW-1185">Reference proteome</keyword>